<dbReference type="Pfam" id="PF05699">
    <property type="entry name" value="Dimer_Tnp_hAT"/>
    <property type="match status" value="1"/>
</dbReference>
<dbReference type="GO" id="GO:0046983">
    <property type="term" value="F:protein dimerization activity"/>
    <property type="evidence" value="ECO:0007669"/>
    <property type="project" value="InterPro"/>
</dbReference>
<organism evidence="2 3">
    <name type="scientific">Macrosiphum euphorbiae</name>
    <name type="common">potato aphid</name>
    <dbReference type="NCBI Taxonomy" id="13131"/>
    <lineage>
        <taxon>Eukaryota</taxon>
        <taxon>Metazoa</taxon>
        <taxon>Ecdysozoa</taxon>
        <taxon>Arthropoda</taxon>
        <taxon>Hexapoda</taxon>
        <taxon>Insecta</taxon>
        <taxon>Pterygota</taxon>
        <taxon>Neoptera</taxon>
        <taxon>Paraneoptera</taxon>
        <taxon>Hemiptera</taxon>
        <taxon>Sternorrhyncha</taxon>
        <taxon>Aphidomorpha</taxon>
        <taxon>Aphidoidea</taxon>
        <taxon>Aphididae</taxon>
        <taxon>Macrosiphini</taxon>
        <taxon>Macrosiphum</taxon>
    </lineage>
</organism>
<protein>
    <recommendedName>
        <fullName evidence="1">HAT C-terminal dimerisation domain-containing protein</fullName>
    </recommendedName>
</protein>
<dbReference type="EMBL" id="CARXXK010000002">
    <property type="protein sequence ID" value="CAI6357697.1"/>
    <property type="molecule type" value="Genomic_DNA"/>
</dbReference>
<name>A0AAV0WPD1_9HEMI</name>
<proteinExistence type="predicted"/>
<evidence type="ECO:0000259" key="1">
    <source>
        <dbReference type="Pfam" id="PF05699"/>
    </source>
</evidence>
<dbReference type="AlphaFoldDB" id="A0AAV0WPD1"/>
<reference evidence="2 3" key="1">
    <citation type="submission" date="2023-01" db="EMBL/GenBank/DDBJ databases">
        <authorList>
            <person name="Whitehead M."/>
        </authorList>
    </citation>
    <scope>NUCLEOTIDE SEQUENCE [LARGE SCALE GENOMIC DNA]</scope>
</reference>
<dbReference type="PANTHER" id="PTHR46289:SF17">
    <property type="entry name" value="HAT C-TERMINAL DIMERISATION DOMAIN-CONTAINING PROTEIN"/>
    <property type="match status" value="1"/>
</dbReference>
<gene>
    <name evidence="2" type="ORF">MEUPH1_LOCUS13295</name>
</gene>
<evidence type="ECO:0000313" key="3">
    <source>
        <dbReference type="Proteomes" id="UP001160148"/>
    </source>
</evidence>
<dbReference type="InterPro" id="IPR052958">
    <property type="entry name" value="IFN-induced_PKR_regulator"/>
</dbReference>
<keyword evidence="3" id="KW-1185">Reference proteome</keyword>
<dbReference type="SUPFAM" id="SSF53098">
    <property type="entry name" value="Ribonuclease H-like"/>
    <property type="match status" value="1"/>
</dbReference>
<comment type="caution">
    <text evidence="2">The sequence shown here is derived from an EMBL/GenBank/DDBJ whole genome shotgun (WGS) entry which is preliminary data.</text>
</comment>
<dbReference type="InterPro" id="IPR012337">
    <property type="entry name" value="RNaseH-like_sf"/>
</dbReference>
<dbReference type="PANTHER" id="PTHR46289">
    <property type="entry name" value="52 KDA REPRESSOR OF THE INHIBITOR OF THE PROTEIN KINASE-LIKE PROTEIN-RELATED"/>
    <property type="match status" value="1"/>
</dbReference>
<accession>A0AAV0WPD1</accession>
<dbReference type="Proteomes" id="UP001160148">
    <property type="component" value="Unassembled WGS sequence"/>
</dbReference>
<evidence type="ECO:0000313" key="2">
    <source>
        <dbReference type="EMBL" id="CAI6357697.1"/>
    </source>
</evidence>
<dbReference type="InterPro" id="IPR008906">
    <property type="entry name" value="HATC_C_dom"/>
</dbReference>
<sequence>MKECSNTTGQYLFTVFEKICDENGLDWKHYLVGQSYDGASNMRGTYQGVQSLIKSFNPAATYVWCYAHRLNLVLTDAVSCSSNAKDMFGIVEVIYEFISSSKNRVAIFENYQKTLYPGKQIKRFKRVQTTRWWSHDLALRTVVSTFDALIETLTVIEEKCGSNDRKSAFHARSLRESIISDRFLLTALTYIEIFDIITPLSNILQAKDMDLLGAVDSVFKSIDTLQKIRNDSKFTGIINELKEFKNNSTLNIEDFKPLQMNRKKVVPRMYDEKSLDDAIDEPLKNFKVNTFYCAIDLTLTQMKDRFSDISTGIFKDLSLFSRRRIKEIANDTSKLPSDAFLIFSSVYEKFVDRSDLIREYIQFSKCYFDFEKNKFLPTQLHSEKKKKKIEALDENYESDTSDEHDNDLLLTNNQVEIIGSTLPTNGTSMAIVFQVLLISGLSTVFPSLHIALKISLTLPVASVTTERSFSKLSIVKNKLRSTMNEDRLDSLMIIACEPDIHINNDDIINEFSTSSPLLLNALGR</sequence>
<feature type="domain" description="HAT C-terminal dimerisation" evidence="1">
    <location>
        <begin position="442"/>
        <end position="494"/>
    </location>
</feature>